<dbReference type="InterPro" id="IPR019819">
    <property type="entry name" value="Carboxylesterase_B_CS"/>
</dbReference>
<evidence type="ECO:0000259" key="4">
    <source>
        <dbReference type="Pfam" id="PF00135"/>
    </source>
</evidence>
<dbReference type="InterPro" id="IPR019826">
    <property type="entry name" value="Carboxylesterase_B_AS"/>
</dbReference>
<feature type="domain" description="Carboxylesterase type B" evidence="4">
    <location>
        <begin position="296"/>
        <end position="457"/>
    </location>
</feature>
<dbReference type="Pfam" id="PF00135">
    <property type="entry name" value="COesterase"/>
    <property type="match status" value="2"/>
</dbReference>
<evidence type="ECO:0000256" key="2">
    <source>
        <dbReference type="ARBA" id="ARBA00022801"/>
    </source>
</evidence>
<accession>A0A093HF08</accession>
<dbReference type="AlphaFoldDB" id="A0A093HF08"/>
<dbReference type="SUPFAM" id="SSF53474">
    <property type="entry name" value="alpha/beta-Hydrolases"/>
    <property type="match status" value="1"/>
</dbReference>
<dbReference type="PANTHER" id="PTHR11559">
    <property type="entry name" value="CARBOXYLESTERASE"/>
    <property type="match status" value="1"/>
</dbReference>
<proteinExistence type="inferred from homology"/>
<dbReference type="EMBL" id="KL206314">
    <property type="protein sequence ID" value="KFV81213.1"/>
    <property type="molecule type" value="Genomic_DNA"/>
</dbReference>
<dbReference type="STRING" id="441894.ENSSCUP00000012320"/>
<evidence type="ECO:0000313" key="5">
    <source>
        <dbReference type="EMBL" id="KFV81213.1"/>
    </source>
</evidence>
<dbReference type="InterPro" id="IPR002018">
    <property type="entry name" value="CarbesteraseB"/>
</dbReference>
<comment type="similarity">
    <text evidence="1 3">Belongs to the type-B carboxylesterase/lipase family.</text>
</comment>
<dbReference type="InterPro" id="IPR050309">
    <property type="entry name" value="Type-B_Carboxylest/Lipase"/>
</dbReference>
<dbReference type="EC" id="3.1.1.-" evidence="3"/>
<dbReference type="InterPro" id="IPR029058">
    <property type="entry name" value="AB_hydrolase_fold"/>
</dbReference>
<dbReference type="ESTHER" id="strca-a0a093hf08">
    <property type="family name" value="Carb_B_Chordata"/>
</dbReference>
<keyword evidence="6" id="KW-1185">Reference proteome</keyword>
<protein>
    <recommendedName>
        <fullName evidence="3">Carboxylic ester hydrolase</fullName>
        <ecNumber evidence="3">3.1.1.-</ecNumber>
    </recommendedName>
</protein>
<dbReference type="PROSITE" id="PS00122">
    <property type="entry name" value="CARBOXYLESTERASE_B_1"/>
    <property type="match status" value="1"/>
</dbReference>
<dbReference type="PROSITE" id="PS00941">
    <property type="entry name" value="CARBOXYLESTERASE_B_2"/>
    <property type="match status" value="1"/>
</dbReference>
<evidence type="ECO:0000313" key="6">
    <source>
        <dbReference type="Proteomes" id="UP000053584"/>
    </source>
</evidence>
<sequence length="479" mass="54036">QKFAEPEVTIALGRLKGKQANVKGTDRLVDVFLGIPFAKAPVGSLRFSPPEPPEAWNDLRDATSYPPLCPQDLTILKRIEKNWKEKHPPFQTSEDCLYLNIYSPAGSDKKDKLPVMVWIHGGNFIFGGASRYDGSALAAYENVVVVVIQYRLGLLGFFSTGDEHARGNWAFLDQVAALWWIQENIQHFGGDPGSVTLFGVSAGSCCVSAHVLSPLSKGLFHKAISESGIIIPPNKDLLLSANLKRIASIFKCEADTSLSLTNCLRNKEAKDIVFNSTVSETLLNYRFLGGTLAKLQLKLLSMIIDEYLGDTDDPAELRDRFLDLLGDAAIVIPSIKMLNYHKESGAPTYFFEYQHRPTLYWDTKPEYVKADHGDEVSFVFGGPYLAGDIRLRDEVTEEEKNLSRTLMKYWANFARNGNPNGEGLVEWPSYNLNEEYLEINLKQKKARKLKEKKVDFWRKVIFEKINDERMESRKINSEL</sequence>
<organism evidence="5 6">
    <name type="scientific">Struthio camelus australis</name>
    <dbReference type="NCBI Taxonomy" id="441894"/>
    <lineage>
        <taxon>Eukaryota</taxon>
        <taxon>Metazoa</taxon>
        <taxon>Chordata</taxon>
        <taxon>Craniata</taxon>
        <taxon>Vertebrata</taxon>
        <taxon>Euteleostomi</taxon>
        <taxon>Archelosauria</taxon>
        <taxon>Archosauria</taxon>
        <taxon>Dinosauria</taxon>
        <taxon>Saurischia</taxon>
        <taxon>Theropoda</taxon>
        <taxon>Coelurosauria</taxon>
        <taxon>Aves</taxon>
        <taxon>Palaeognathae</taxon>
        <taxon>Struthioniformes</taxon>
        <taxon>Struthionidae</taxon>
        <taxon>Struthio</taxon>
    </lineage>
</organism>
<feature type="non-terminal residue" evidence="5">
    <location>
        <position position="1"/>
    </location>
</feature>
<dbReference type="GO" id="GO:0016787">
    <property type="term" value="F:hydrolase activity"/>
    <property type="evidence" value="ECO:0007669"/>
    <property type="project" value="UniProtKB-KW"/>
</dbReference>
<keyword evidence="2 3" id="KW-0378">Hydrolase</keyword>
<feature type="domain" description="Carboxylesterase type B" evidence="4">
    <location>
        <begin position="5"/>
        <end position="278"/>
    </location>
</feature>
<gene>
    <name evidence="5" type="ORF">N308_02386</name>
</gene>
<evidence type="ECO:0000256" key="3">
    <source>
        <dbReference type="RuleBase" id="RU361235"/>
    </source>
</evidence>
<reference evidence="5 6" key="1">
    <citation type="submission" date="2014-04" db="EMBL/GenBank/DDBJ databases">
        <title>Genome evolution of avian class.</title>
        <authorList>
            <person name="Zhang G."/>
            <person name="Li C."/>
        </authorList>
    </citation>
    <scope>NUCLEOTIDE SEQUENCE [LARGE SCALE GENOMIC DNA]</scope>
    <source>
        <strain evidence="5">BGI_N308</strain>
    </source>
</reference>
<dbReference type="Proteomes" id="UP000053584">
    <property type="component" value="Unassembled WGS sequence"/>
</dbReference>
<evidence type="ECO:0000256" key="1">
    <source>
        <dbReference type="ARBA" id="ARBA00005964"/>
    </source>
</evidence>
<feature type="non-terminal residue" evidence="5">
    <location>
        <position position="479"/>
    </location>
</feature>
<name>A0A093HF08_STRCA</name>
<dbReference type="Gene3D" id="3.40.50.1820">
    <property type="entry name" value="alpha/beta hydrolase"/>
    <property type="match status" value="2"/>
</dbReference>